<evidence type="ECO:0000313" key="2">
    <source>
        <dbReference type="EMBL" id="KAF2614595.1"/>
    </source>
</evidence>
<organism evidence="2">
    <name type="scientific">Brassica cretica</name>
    <name type="common">Mustard</name>
    <dbReference type="NCBI Taxonomy" id="69181"/>
    <lineage>
        <taxon>Eukaryota</taxon>
        <taxon>Viridiplantae</taxon>
        <taxon>Streptophyta</taxon>
        <taxon>Embryophyta</taxon>
        <taxon>Tracheophyta</taxon>
        <taxon>Spermatophyta</taxon>
        <taxon>Magnoliopsida</taxon>
        <taxon>eudicotyledons</taxon>
        <taxon>Gunneridae</taxon>
        <taxon>Pentapetalae</taxon>
        <taxon>rosids</taxon>
        <taxon>malvids</taxon>
        <taxon>Brassicales</taxon>
        <taxon>Brassicaceae</taxon>
        <taxon>Brassiceae</taxon>
        <taxon>Brassica</taxon>
    </lineage>
</organism>
<keyword evidence="4" id="KW-1185">Reference proteome</keyword>
<name>A0A3N6UDS8_BRACR</name>
<reference evidence="3 4" key="3">
    <citation type="journal article" date="2020" name="BMC Genomics">
        <title>Intraspecific diversification of the crop wild relative Brassica cretica Lam. using demographic model selection.</title>
        <authorList>
            <person name="Kioukis A."/>
            <person name="Michalopoulou V.A."/>
            <person name="Briers L."/>
            <person name="Pirintsos S."/>
            <person name="Studholme D.J."/>
            <person name="Pavlidis P."/>
            <person name="Sarris P.F."/>
        </authorList>
    </citation>
    <scope>NUCLEOTIDE SEQUENCE [LARGE SCALE GENOMIC DNA]</scope>
    <source>
        <strain evidence="4">cv. PFS-1207/04</strain>
        <strain evidence="3">PFS-1207/04</strain>
    </source>
</reference>
<reference evidence="3" key="2">
    <citation type="submission" date="2019-12" db="EMBL/GenBank/DDBJ databases">
        <authorList>
            <person name="Studholme D.J."/>
            <person name="Sarris P."/>
        </authorList>
    </citation>
    <scope>NUCLEOTIDE SEQUENCE</scope>
    <source>
        <strain evidence="3">PFS-1207/04</strain>
        <tissue evidence="3">Leaf</tissue>
    </source>
</reference>
<dbReference type="EMBL" id="QGKV02000832">
    <property type="protein sequence ID" value="KAF3548520.1"/>
    <property type="molecule type" value="Genomic_DNA"/>
</dbReference>
<dbReference type="Proteomes" id="UP000266723">
    <property type="component" value="Unassembled WGS sequence"/>
</dbReference>
<evidence type="ECO:0000313" key="3">
    <source>
        <dbReference type="EMBL" id="KAF3548520.1"/>
    </source>
</evidence>
<gene>
    <name evidence="3" type="ORF">DY000_02008958</name>
    <name evidence="2" type="ORF">F2Q70_00012738</name>
</gene>
<comment type="caution">
    <text evidence="2">The sequence shown here is derived from an EMBL/GenBank/DDBJ whole genome shotgun (WGS) entry which is preliminary data.</text>
</comment>
<sequence length="86" mass="9645">MVVHLVGHKKVECFAREKSINMATKKETSEEGCSSGRSDLKEEQEASSLKPGHRVVCSTKGNEIEVRQEVMRDDLQEGDSEITPRQ</sequence>
<dbReference type="AlphaFoldDB" id="A0A3N6UDS8"/>
<accession>A0A3N6UDS8</accession>
<proteinExistence type="predicted"/>
<dbReference type="EMBL" id="QGKY02000089">
    <property type="protein sequence ID" value="KAF2614595.1"/>
    <property type="molecule type" value="Genomic_DNA"/>
</dbReference>
<evidence type="ECO:0000256" key="1">
    <source>
        <dbReference type="SAM" id="MobiDB-lite"/>
    </source>
</evidence>
<reference evidence="2" key="1">
    <citation type="submission" date="2019-12" db="EMBL/GenBank/DDBJ databases">
        <title>Genome sequencing and annotation of Brassica cretica.</title>
        <authorList>
            <person name="Studholme D.J."/>
            <person name="Sarris P.F."/>
        </authorList>
    </citation>
    <scope>NUCLEOTIDE SEQUENCE</scope>
    <source>
        <strain evidence="2">PFS-102/07</strain>
        <tissue evidence="2">Leaf</tissue>
    </source>
</reference>
<evidence type="ECO:0000313" key="4">
    <source>
        <dbReference type="Proteomes" id="UP000266723"/>
    </source>
</evidence>
<feature type="region of interest" description="Disordered" evidence="1">
    <location>
        <begin position="24"/>
        <end position="52"/>
    </location>
</feature>
<protein>
    <submittedName>
        <fullName evidence="2">Uncharacterized protein</fullName>
    </submittedName>
</protein>